<dbReference type="InterPro" id="IPR036085">
    <property type="entry name" value="PAZ_dom_sf"/>
</dbReference>
<dbReference type="PANTHER" id="PTHR14950">
    <property type="entry name" value="DICER-RELATED"/>
    <property type="match status" value="1"/>
</dbReference>
<evidence type="ECO:0000256" key="2">
    <source>
        <dbReference type="ARBA" id="ARBA00001946"/>
    </source>
</evidence>
<dbReference type="Gene3D" id="2.170.260.10">
    <property type="entry name" value="paz domain"/>
    <property type="match status" value="1"/>
</dbReference>
<comment type="subcellular location">
    <subcellularLocation>
        <location evidence="3">Nucleus</location>
    </subcellularLocation>
</comment>
<evidence type="ECO:0000256" key="14">
    <source>
        <dbReference type="ARBA" id="ARBA00022884"/>
    </source>
</evidence>
<dbReference type="PANTHER" id="PTHR14950:SF46">
    <property type="entry name" value="ENDORIBONUCLEASE DICER HOMOLOG 3"/>
    <property type="match status" value="1"/>
</dbReference>
<dbReference type="FunFam" id="3.30.160.380:FF:000001">
    <property type="entry name" value="Endoribonuclease dicer-like 1"/>
    <property type="match status" value="1"/>
</dbReference>
<dbReference type="Gene3D" id="3.40.50.300">
    <property type="entry name" value="P-loop containing nucleotide triphosphate hydrolases"/>
    <property type="match status" value="2"/>
</dbReference>
<dbReference type="SMART" id="SM00535">
    <property type="entry name" value="RIBOc"/>
    <property type="match status" value="2"/>
</dbReference>
<dbReference type="Pfam" id="PF00270">
    <property type="entry name" value="DEAD"/>
    <property type="match status" value="1"/>
</dbReference>
<evidence type="ECO:0000256" key="8">
    <source>
        <dbReference type="ARBA" id="ARBA00022741"/>
    </source>
</evidence>
<dbReference type="CDD" id="cd18802">
    <property type="entry name" value="SF2_C_dicer"/>
    <property type="match status" value="1"/>
</dbReference>
<evidence type="ECO:0000259" key="22">
    <source>
        <dbReference type="PROSITE" id="PS50142"/>
    </source>
</evidence>
<comment type="function">
    <text evidence="19">Probably involved in the RNA silencing pathway. May cleave double-stranded RNA to produce short 21-24 nucleotides (nt) RNAs which target the selective destruction of complementary RNAs.</text>
</comment>
<evidence type="ECO:0000256" key="13">
    <source>
        <dbReference type="ARBA" id="ARBA00022842"/>
    </source>
</evidence>
<keyword evidence="7" id="KW-0677">Repeat</keyword>
<feature type="domain" description="PAZ" evidence="23">
    <location>
        <begin position="864"/>
        <end position="1003"/>
    </location>
</feature>
<dbReference type="FunFam" id="1.10.1520.10:FF:000004">
    <property type="entry name" value="Endoribonuclease dicer-like 1"/>
    <property type="match status" value="1"/>
</dbReference>
<dbReference type="PROSITE" id="PS50821">
    <property type="entry name" value="PAZ"/>
    <property type="match status" value="1"/>
</dbReference>
<keyword evidence="9" id="KW-0255">Endonuclease</keyword>
<evidence type="ECO:0000256" key="20">
    <source>
        <dbReference type="PROSITE-ProRule" id="PRU00657"/>
    </source>
</evidence>
<name>A0AAQ3KJI2_9LILI</name>
<dbReference type="InterPro" id="IPR001650">
    <property type="entry name" value="Helicase_C-like"/>
</dbReference>
<accession>A0AAQ3KJI2</accession>
<reference evidence="27 28" key="1">
    <citation type="submission" date="2023-10" db="EMBL/GenBank/DDBJ databases">
        <title>Chromosome-scale genome assembly provides insights into flower coloration mechanisms of Canna indica.</title>
        <authorList>
            <person name="Li C."/>
        </authorList>
    </citation>
    <scope>NUCLEOTIDE SEQUENCE [LARGE SCALE GENOMIC DNA]</scope>
    <source>
        <tissue evidence="27">Flower</tissue>
    </source>
</reference>
<organism evidence="27 28">
    <name type="scientific">Canna indica</name>
    <name type="common">Indian-shot</name>
    <dbReference type="NCBI Taxonomy" id="4628"/>
    <lineage>
        <taxon>Eukaryota</taxon>
        <taxon>Viridiplantae</taxon>
        <taxon>Streptophyta</taxon>
        <taxon>Embryophyta</taxon>
        <taxon>Tracheophyta</taxon>
        <taxon>Spermatophyta</taxon>
        <taxon>Magnoliopsida</taxon>
        <taxon>Liliopsida</taxon>
        <taxon>Zingiberales</taxon>
        <taxon>Cannaceae</taxon>
        <taxon>Canna</taxon>
    </lineage>
</organism>
<evidence type="ECO:0000259" key="23">
    <source>
        <dbReference type="PROSITE" id="PS50821"/>
    </source>
</evidence>
<keyword evidence="12" id="KW-0067">ATP-binding</keyword>
<dbReference type="Pfam" id="PF00636">
    <property type="entry name" value="Ribonuclease_3"/>
    <property type="match status" value="2"/>
</dbReference>
<evidence type="ECO:0000256" key="11">
    <source>
        <dbReference type="ARBA" id="ARBA00022806"/>
    </source>
</evidence>
<evidence type="ECO:0000256" key="16">
    <source>
        <dbReference type="ARBA" id="ARBA00023211"/>
    </source>
</evidence>
<keyword evidence="11" id="KW-0347">Helicase</keyword>
<feature type="domain" description="Dicer dsRNA-binding fold" evidence="26">
    <location>
        <begin position="571"/>
        <end position="661"/>
    </location>
</feature>
<keyword evidence="16" id="KW-0464">Manganese</keyword>
<dbReference type="SUPFAM" id="SSF69065">
    <property type="entry name" value="RNase III domain-like"/>
    <property type="match status" value="2"/>
</dbReference>
<dbReference type="Pfam" id="PF00271">
    <property type="entry name" value="Helicase_C"/>
    <property type="match status" value="1"/>
</dbReference>
<evidence type="ECO:0000256" key="15">
    <source>
        <dbReference type="ARBA" id="ARBA00023158"/>
    </source>
</evidence>
<dbReference type="GO" id="GO:0005524">
    <property type="term" value="F:ATP binding"/>
    <property type="evidence" value="ECO:0007669"/>
    <property type="project" value="UniProtKB-KW"/>
</dbReference>
<feature type="compositionally biased region" description="Basic and acidic residues" evidence="21">
    <location>
        <begin position="1491"/>
        <end position="1508"/>
    </location>
</feature>
<dbReference type="SUPFAM" id="SSF52540">
    <property type="entry name" value="P-loop containing nucleoside triphosphate hydrolases"/>
    <property type="match status" value="1"/>
</dbReference>
<evidence type="ECO:0000256" key="1">
    <source>
        <dbReference type="ARBA" id="ARBA00001936"/>
    </source>
</evidence>
<gene>
    <name evidence="27" type="ORF">Cni_G17805</name>
</gene>
<dbReference type="CDD" id="cd18034">
    <property type="entry name" value="DEXHc_dicer"/>
    <property type="match status" value="1"/>
</dbReference>
<dbReference type="Proteomes" id="UP001327560">
    <property type="component" value="Chromosome 5"/>
</dbReference>
<dbReference type="PROSITE" id="PS51192">
    <property type="entry name" value="HELICASE_ATP_BIND_1"/>
    <property type="match status" value="1"/>
</dbReference>
<keyword evidence="13" id="KW-0460">Magnesium</keyword>
<dbReference type="GO" id="GO:0010267">
    <property type="term" value="P:ta-siRNA processing"/>
    <property type="evidence" value="ECO:0007669"/>
    <property type="project" value="UniProtKB-ARBA"/>
</dbReference>
<dbReference type="FunFam" id="3.40.50.300:FF:000705">
    <property type="entry name" value="Endoribonuclease dicer-like protein"/>
    <property type="match status" value="1"/>
</dbReference>
<dbReference type="SMART" id="SM00490">
    <property type="entry name" value="HELICc"/>
    <property type="match status" value="1"/>
</dbReference>
<dbReference type="InterPro" id="IPR000999">
    <property type="entry name" value="RNase_III_dom"/>
</dbReference>
<feature type="domain" description="Helicase ATP-binding" evidence="24">
    <location>
        <begin position="38"/>
        <end position="214"/>
    </location>
</feature>
<evidence type="ECO:0000256" key="3">
    <source>
        <dbReference type="ARBA" id="ARBA00004123"/>
    </source>
</evidence>
<feature type="domain" description="Helicase C-terminal" evidence="25">
    <location>
        <begin position="383"/>
        <end position="545"/>
    </location>
</feature>
<dbReference type="InterPro" id="IPR005034">
    <property type="entry name" value="Dicer_dimerisation"/>
</dbReference>
<dbReference type="InterPro" id="IPR036389">
    <property type="entry name" value="RNase_III_sf"/>
</dbReference>
<evidence type="ECO:0000256" key="12">
    <source>
        <dbReference type="ARBA" id="ARBA00022840"/>
    </source>
</evidence>
<feature type="domain" description="RNase III" evidence="22">
    <location>
        <begin position="1028"/>
        <end position="1199"/>
    </location>
</feature>
<evidence type="ECO:0000259" key="26">
    <source>
        <dbReference type="PROSITE" id="PS51327"/>
    </source>
</evidence>
<comment type="cofactor">
    <cofactor evidence="1">
        <name>Mn(2+)</name>
        <dbReference type="ChEBI" id="CHEBI:29035"/>
    </cofactor>
</comment>
<dbReference type="InterPro" id="IPR014001">
    <property type="entry name" value="Helicase_ATP-bd"/>
</dbReference>
<dbReference type="Gene3D" id="3.30.160.20">
    <property type="match status" value="1"/>
</dbReference>
<dbReference type="GO" id="GO:0046872">
    <property type="term" value="F:metal ion binding"/>
    <property type="evidence" value="ECO:0007669"/>
    <property type="project" value="UniProtKB-KW"/>
</dbReference>
<dbReference type="GO" id="GO:0004386">
    <property type="term" value="F:helicase activity"/>
    <property type="evidence" value="ECO:0007669"/>
    <property type="project" value="UniProtKB-KW"/>
</dbReference>
<keyword evidence="8" id="KW-0547">Nucleotide-binding</keyword>
<evidence type="ECO:0000256" key="19">
    <source>
        <dbReference type="ARBA" id="ARBA00056187"/>
    </source>
</evidence>
<evidence type="ECO:0000256" key="4">
    <source>
        <dbReference type="ARBA" id="ARBA00011499"/>
    </source>
</evidence>
<keyword evidence="5" id="KW-0540">Nuclease</keyword>
<dbReference type="InterPro" id="IPR003100">
    <property type="entry name" value="PAZ_dom"/>
</dbReference>
<evidence type="ECO:0000256" key="10">
    <source>
        <dbReference type="ARBA" id="ARBA00022801"/>
    </source>
</evidence>
<keyword evidence="14 20" id="KW-0694">RNA-binding</keyword>
<keyword evidence="28" id="KW-1185">Reference proteome</keyword>
<sequence length="1681" mass="188497">MNPLKRPVDPADCEGSPLAKKQRRECQEFEPRSYQVAIYEMALQRNTIAVLDTGSGKTMIAVMLIKHFGKELNNGGDQRRLIVFLAPTVPLVTQQYEEIKNHTDLSVQYYCGAKGVDEWSIACWQKEASNYQVMVMTPQVFLDAMRKAFLNLQMVRLMVLDECHHACGNHPYSRLMKEFYHKCMLKPRIFGMTASPLIRKGVASVTDCEDQLSELEFTLDSKIYTIADKTEMNLFVPAAKEINIYYDRNPFKYEKLKAKLGLLSDKYDALIVQLQNSALYEYKDIENIIEASKKNLSGYYAKICHCIDELGLICAMEATKLFKDAVSSAEGCDFFMGSKAHCKSFLEEVSHELEESLSGDVESLLKNGDACLEAVQRGYISPKLYELLQIFQSFGFSNQVLCLIFVERIITAKVTERFIKKIGYLSHFSVSYLTGGGSSVDGLTLNIQKKTLDLFRSGKVNLLFTTDVAEEGIHVPACSCVIRFDLPKTVRSYVQSRGRARQAGSHYLIMLERGNSLQKDIFFEIMKSNRTMLGASLTRDQESLVSKVSIKEELDAYYVDSTGASVTADSSVSVINIYCQNLPRDKNYTPKPVFKSNQYGGCYECTLILPPTAAIQTVVGPVHRNSHVAKKLVCLEACKRLHQLGALNDHLLPCIEEPLDDVSIEKKRESAEGAGTTKRKELHGTTTVHVMSGTWIHQNDGISLQGYKLKFSCNHIGQNYSAFILLIDTILDEDVACMEMDLYLVDKMVKAYISPCGPVALDKEQVEEGKLFQQFFFNGLFGKLFTGSKSSGAPREFLLKDGRSLWNTSDMYMVLPLDSSSAHEHDTVSINWKAIHASVSVVKFMKDIYSAGAQKSPVVNSTCGSSEMLSCMLDMIHLADRCVNPQSLKDVVVLAFHTGRIYSVLDVAVDLCADSPFDGNSEKSLSKFPTFSDYFSKKYGIVLQHPRQPLLLLKSSHNPHNLLSLKSEIEGNCLAKKSKGKNAAVSKPKNHVHMPPELLVYVDIPLKVLKSFYLLPSLMYRMESLMLACQLRKEIAFCPINSVSSSLILEAITTQRCCEDFSLERLELLGDSVLKYAVSCYLFLKYPDKHEGQLSSQRTKIICNATLHSLGTKRGIQGYIRDAAFEPRRWVAPGQITLHPVPCKCELDDHEVPNKIMYTIDDKSIVIGKACDRGHRWICSKTVSDCVEALIGAYYVGGGLPGAIAFLKWLGIDTIFEPQMVEEAIRTASVWDYLPNNSEIETLESKIAYKFTVKGLLLEAVTHASQQEIGICFCYQRLEFLGDSVLDILITWYLFQSHKDVDPGELTDLRSASVNNDNFAQVAVMHKLQEHLQHNSGLLLEKIMEYVKRLEDSAEDKYSLLSNGSSKAPKVLGDIVESIAGAILIDTKLDLKKVWEIFQPLLSPIVTPDNLELPPLRELIELCDHHGYFLKTTCTIDGDMVVAILEVQLEDVLLIRKGSEKTKKVAKGQAAYLLLKDLEEKGLVHNRYSSKEMKAEEKKANHNEHVDESCNPMMDMENSDTSKPTKAKEKNSNPIAHVEKSYNSTMDMEIPTPANRAEVVKPGGLSDPDLNKPVLLTVNMKKGGPRTSLYELCKKRNWKMPSFESIDWISSNNQLATCGNGGEACKMKQIFVSRITLQIPNVTVIKLDGDRRPDKKSSHDSAALAMLYELEKQSWCQILLV</sequence>
<keyword evidence="6" id="KW-0479">Metal-binding</keyword>
<dbReference type="InterPro" id="IPR027417">
    <property type="entry name" value="P-loop_NTPase"/>
</dbReference>
<dbReference type="SMART" id="SM00949">
    <property type="entry name" value="PAZ"/>
    <property type="match status" value="1"/>
</dbReference>
<feature type="region of interest" description="Disordered" evidence="21">
    <location>
        <begin position="1491"/>
        <end position="1534"/>
    </location>
</feature>
<comment type="similarity">
    <text evidence="18 20">Belongs to the helicase family. Dicer subfamily.</text>
</comment>
<dbReference type="FunFam" id="3.40.50.300:FF:000420">
    <property type="entry name" value="Endoribonuclease dicer-like 1"/>
    <property type="match status" value="1"/>
</dbReference>
<dbReference type="Gene3D" id="1.10.1520.10">
    <property type="entry name" value="Ribonuclease III domain"/>
    <property type="match status" value="2"/>
</dbReference>
<dbReference type="Pfam" id="PF03368">
    <property type="entry name" value="Dicer_dimer"/>
    <property type="match status" value="1"/>
</dbReference>
<dbReference type="GO" id="GO:0005737">
    <property type="term" value="C:cytoplasm"/>
    <property type="evidence" value="ECO:0007669"/>
    <property type="project" value="TreeGrafter"/>
</dbReference>
<evidence type="ECO:0000256" key="21">
    <source>
        <dbReference type="SAM" id="MobiDB-lite"/>
    </source>
</evidence>
<dbReference type="InterPro" id="IPR038248">
    <property type="entry name" value="Dicer_dimer_sf"/>
</dbReference>
<feature type="domain" description="RNase III" evidence="22">
    <location>
        <begin position="1240"/>
        <end position="1388"/>
    </location>
</feature>
<dbReference type="Pfam" id="PF02170">
    <property type="entry name" value="PAZ"/>
    <property type="match status" value="1"/>
</dbReference>
<evidence type="ECO:0000256" key="6">
    <source>
        <dbReference type="ARBA" id="ARBA00022723"/>
    </source>
</evidence>
<keyword evidence="17" id="KW-0539">Nucleus</keyword>
<dbReference type="GO" id="GO:0004525">
    <property type="term" value="F:ribonuclease III activity"/>
    <property type="evidence" value="ECO:0007669"/>
    <property type="project" value="InterPro"/>
</dbReference>
<dbReference type="InterPro" id="IPR011545">
    <property type="entry name" value="DEAD/DEAH_box_helicase_dom"/>
</dbReference>
<evidence type="ECO:0000313" key="27">
    <source>
        <dbReference type="EMBL" id="WOL09052.1"/>
    </source>
</evidence>
<dbReference type="CDD" id="cd00593">
    <property type="entry name" value="RIBOc"/>
    <property type="match status" value="2"/>
</dbReference>
<dbReference type="SMART" id="SM00487">
    <property type="entry name" value="DEXDc"/>
    <property type="match status" value="1"/>
</dbReference>
<dbReference type="FunFam" id="2.170.260.10:FF:000004">
    <property type="entry name" value="Dicer-like 104"/>
    <property type="match status" value="1"/>
</dbReference>
<keyword evidence="10" id="KW-0378">Hydrolase</keyword>
<dbReference type="GO" id="GO:0005634">
    <property type="term" value="C:nucleus"/>
    <property type="evidence" value="ECO:0007669"/>
    <property type="project" value="UniProtKB-SubCell"/>
</dbReference>
<evidence type="ECO:0000259" key="25">
    <source>
        <dbReference type="PROSITE" id="PS51194"/>
    </source>
</evidence>
<evidence type="ECO:0000256" key="18">
    <source>
        <dbReference type="ARBA" id="ARBA00035116"/>
    </source>
</evidence>
<evidence type="ECO:0000313" key="28">
    <source>
        <dbReference type="Proteomes" id="UP001327560"/>
    </source>
</evidence>
<dbReference type="Gene3D" id="3.30.160.380">
    <property type="entry name" value="Dicer dimerisation domain"/>
    <property type="match status" value="1"/>
</dbReference>
<evidence type="ECO:0000256" key="7">
    <source>
        <dbReference type="ARBA" id="ARBA00022737"/>
    </source>
</evidence>
<keyword evidence="15" id="KW-0943">RNA-mediated gene silencing</keyword>
<dbReference type="PROSITE" id="PS00517">
    <property type="entry name" value="RNASE_3_1"/>
    <property type="match status" value="1"/>
</dbReference>
<dbReference type="PROSITE" id="PS50142">
    <property type="entry name" value="RNASE_3_2"/>
    <property type="match status" value="2"/>
</dbReference>
<dbReference type="EMBL" id="CP136894">
    <property type="protein sequence ID" value="WOL09052.1"/>
    <property type="molecule type" value="Genomic_DNA"/>
</dbReference>
<proteinExistence type="inferred from homology"/>
<comment type="cofactor">
    <cofactor evidence="2">
        <name>Mg(2+)</name>
        <dbReference type="ChEBI" id="CHEBI:18420"/>
    </cofactor>
</comment>
<dbReference type="FunFam" id="1.10.1520.10:FF:000008">
    <property type="entry name" value="Dicer-like 104"/>
    <property type="match status" value="1"/>
</dbReference>
<comment type="subunit">
    <text evidence="4">May interact with ARGONAUTE1 or PINHEAD through their common PAZ domains.</text>
</comment>
<evidence type="ECO:0000256" key="17">
    <source>
        <dbReference type="ARBA" id="ARBA00023242"/>
    </source>
</evidence>
<dbReference type="PROSITE" id="PS51327">
    <property type="entry name" value="DICER_DSRBF"/>
    <property type="match status" value="1"/>
</dbReference>
<dbReference type="GO" id="GO:0003723">
    <property type="term" value="F:RNA binding"/>
    <property type="evidence" value="ECO:0007669"/>
    <property type="project" value="UniProtKB-UniRule"/>
</dbReference>
<evidence type="ECO:0000259" key="24">
    <source>
        <dbReference type="PROSITE" id="PS51192"/>
    </source>
</evidence>
<evidence type="ECO:0000256" key="9">
    <source>
        <dbReference type="ARBA" id="ARBA00022759"/>
    </source>
</evidence>
<dbReference type="SUPFAM" id="SSF101690">
    <property type="entry name" value="PAZ domain"/>
    <property type="match status" value="1"/>
</dbReference>
<evidence type="ECO:0000256" key="5">
    <source>
        <dbReference type="ARBA" id="ARBA00022722"/>
    </source>
</evidence>
<protein>
    <submittedName>
        <fullName evidence="27">Endoribonuclease</fullName>
    </submittedName>
</protein>
<dbReference type="PROSITE" id="PS51194">
    <property type="entry name" value="HELICASE_CTER"/>
    <property type="match status" value="1"/>
</dbReference>